<accession>A0A914DAR9</accession>
<protein>
    <submittedName>
        <fullName evidence="2">Uncharacterized protein</fullName>
    </submittedName>
</protein>
<dbReference type="Proteomes" id="UP000887540">
    <property type="component" value="Unplaced"/>
</dbReference>
<dbReference type="WBParaSite" id="ACRNAN_scaffold221.g8611.t1">
    <property type="protein sequence ID" value="ACRNAN_scaffold221.g8611.t1"/>
    <property type="gene ID" value="ACRNAN_scaffold221.g8611"/>
</dbReference>
<organism evidence="1 2">
    <name type="scientific">Acrobeloides nanus</name>
    <dbReference type="NCBI Taxonomy" id="290746"/>
    <lineage>
        <taxon>Eukaryota</taxon>
        <taxon>Metazoa</taxon>
        <taxon>Ecdysozoa</taxon>
        <taxon>Nematoda</taxon>
        <taxon>Chromadorea</taxon>
        <taxon>Rhabditida</taxon>
        <taxon>Tylenchina</taxon>
        <taxon>Cephalobomorpha</taxon>
        <taxon>Cephaloboidea</taxon>
        <taxon>Cephalobidae</taxon>
        <taxon>Acrobeloides</taxon>
    </lineage>
</organism>
<name>A0A914DAR9_9BILA</name>
<proteinExistence type="predicted"/>
<evidence type="ECO:0000313" key="2">
    <source>
        <dbReference type="WBParaSite" id="ACRNAN_scaffold221.g8611.t1"/>
    </source>
</evidence>
<dbReference type="AlphaFoldDB" id="A0A914DAR9"/>
<keyword evidence="1" id="KW-1185">Reference proteome</keyword>
<sequence length="66" mass="7364">MLGVLVDVSASMKDLFTKLQLEDRQVSRIESVFTTIFDLVKQEADTIAMLRDSPSLETLGSTVIME</sequence>
<reference evidence="2" key="1">
    <citation type="submission" date="2022-11" db="UniProtKB">
        <authorList>
            <consortium name="WormBaseParasite"/>
        </authorList>
    </citation>
    <scope>IDENTIFICATION</scope>
</reference>
<evidence type="ECO:0000313" key="1">
    <source>
        <dbReference type="Proteomes" id="UP000887540"/>
    </source>
</evidence>